<accession>A0A0E4BR13</accession>
<sequence length="31" mass="3621">MPFGRTATGDRLLLKRFQFTLKLRPLCIQIS</sequence>
<name>A0A0E4BR13_9BRAD</name>
<evidence type="ECO:0000313" key="2">
    <source>
        <dbReference type="EMBL" id="BAR58571.1"/>
    </source>
</evidence>
<dbReference type="AlphaFoldDB" id="A0A0E4BR13"/>
<dbReference type="EMBL" id="AP014685">
    <property type="protein sequence ID" value="BAR58846.1"/>
    <property type="molecule type" value="Genomic_DNA"/>
</dbReference>
<evidence type="ECO:0000313" key="4">
    <source>
        <dbReference type="Proteomes" id="UP000063308"/>
    </source>
</evidence>
<proteinExistence type="predicted"/>
<gene>
    <name evidence="1" type="ORF">NK6_5366</name>
    <name evidence="2" type="ORF">NK6_5412</name>
    <name evidence="3" type="ORF">NK6_5689</name>
</gene>
<dbReference type="EMBL" id="AP014685">
    <property type="protein sequence ID" value="BAR58571.1"/>
    <property type="molecule type" value="Genomic_DNA"/>
</dbReference>
<organism evidence="2 4">
    <name type="scientific">Bradyrhizobium diazoefficiens</name>
    <dbReference type="NCBI Taxonomy" id="1355477"/>
    <lineage>
        <taxon>Bacteria</taxon>
        <taxon>Pseudomonadati</taxon>
        <taxon>Pseudomonadota</taxon>
        <taxon>Alphaproteobacteria</taxon>
        <taxon>Hyphomicrobiales</taxon>
        <taxon>Nitrobacteraceae</taxon>
        <taxon>Bradyrhizobium</taxon>
    </lineage>
</organism>
<evidence type="ECO:0000313" key="3">
    <source>
        <dbReference type="EMBL" id="BAR58846.1"/>
    </source>
</evidence>
<dbReference type="Proteomes" id="UP000063308">
    <property type="component" value="Chromosome"/>
</dbReference>
<evidence type="ECO:0000313" key="1">
    <source>
        <dbReference type="EMBL" id="BAR58525.1"/>
    </source>
</evidence>
<reference evidence="2 4" key="1">
    <citation type="submission" date="2014-11" db="EMBL/GenBank/DDBJ databases">
        <title>Symbiosis island explosion on the genome of extra-slow-growing strains of soybean bradyrhizobia with massive insertion sequences.</title>
        <authorList>
            <person name="Iida T."/>
            <person name="Minamisawa K."/>
        </authorList>
    </citation>
    <scope>NUCLEOTIDE SEQUENCE [LARGE SCALE GENOMIC DNA]</scope>
    <source>
        <strain evidence="2 4">NK6</strain>
    </source>
</reference>
<protein>
    <submittedName>
        <fullName evidence="2">Uncharacterized protein</fullName>
    </submittedName>
</protein>
<dbReference type="EMBL" id="AP014685">
    <property type="protein sequence ID" value="BAR58525.1"/>
    <property type="molecule type" value="Genomic_DNA"/>
</dbReference>